<dbReference type="Pfam" id="PF17781">
    <property type="entry name" value="RPN1_RPN2_N"/>
    <property type="match status" value="1"/>
</dbReference>
<feature type="domain" description="RPN1 N-terminal" evidence="1">
    <location>
        <begin position="26"/>
        <end position="73"/>
    </location>
</feature>
<evidence type="ECO:0000259" key="1">
    <source>
        <dbReference type="Pfam" id="PF17781"/>
    </source>
</evidence>
<reference evidence="2" key="2">
    <citation type="submission" date="2023-06" db="EMBL/GenBank/DDBJ databases">
        <authorList>
            <person name="Ma L."/>
            <person name="Liu K.-W."/>
            <person name="Li Z."/>
            <person name="Hsiao Y.-Y."/>
            <person name="Qi Y."/>
            <person name="Fu T."/>
            <person name="Tang G."/>
            <person name="Zhang D."/>
            <person name="Sun W.-H."/>
            <person name="Liu D.-K."/>
            <person name="Li Y."/>
            <person name="Chen G.-Z."/>
            <person name="Liu X.-D."/>
            <person name="Liao X.-Y."/>
            <person name="Jiang Y.-T."/>
            <person name="Yu X."/>
            <person name="Hao Y."/>
            <person name="Huang J."/>
            <person name="Zhao X.-W."/>
            <person name="Ke S."/>
            <person name="Chen Y.-Y."/>
            <person name="Wu W.-L."/>
            <person name="Hsu J.-L."/>
            <person name="Lin Y.-F."/>
            <person name="Huang M.-D."/>
            <person name="Li C.-Y."/>
            <person name="Huang L."/>
            <person name="Wang Z.-W."/>
            <person name="Zhao X."/>
            <person name="Zhong W.-Y."/>
            <person name="Peng D.-H."/>
            <person name="Ahmad S."/>
            <person name="Lan S."/>
            <person name="Zhang J.-S."/>
            <person name="Tsai W.-C."/>
            <person name="Van De Peer Y."/>
            <person name="Liu Z.-J."/>
        </authorList>
    </citation>
    <scope>NUCLEOTIDE SEQUENCE</scope>
    <source>
        <strain evidence="2">CP</strain>
        <tissue evidence="2">Leaves</tissue>
    </source>
</reference>
<protein>
    <recommendedName>
        <fullName evidence="1">RPN1 N-terminal domain-containing protein</fullName>
    </recommendedName>
</protein>
<sequence>MKELSLDLSSMNVVQKYKKMPLFNYVKPFKYLKPHYPFLCAIFEKLTKDSDTQKKFVDILSVLAIIMDMRDHEYFVRHVDELSICQNLNGNM</sequence>
<proteinExistence type="predicted"/>
<reference evidence="2" key="1">
    <citation type="journal article" date="2023" name="Nat. Commun.">
        <title>Diploid and tetraploid genomes of Acorus and the evolution of monocots.</title>
        <authorList>
            <person name="Ma L."/>
            <person name="Liu K.W."/>
            <person name="Li Z."/>
            <person name="Hsiao Y.Y."/>
            <person name="Qi Y."/>
            <person name="Fu T."/>
            <person name="Tang G.D."/>
            <person name="Zhang D."/>
            <person name="Sun W.H."/>
            <person name="Liu D.K."/>
            <person name="Li Y."/>
            <person name="Chen G.Z."/>
            <person name="Liu X.D."/>
            <person name="Liao X.Y."/>
            <person name="Jiang Y.T."/>
            <person name="Yu X."/>
            <person name="Hao Y."/>
            <person name="Huang J."/>
            <person name="Zhao X.W."/>
            <person name="Ke S."/>
            <person name="Chen Y.Y."/>
            <person name="Wu W.L."/>
            <person name="Hsu J.L."/>
            <person name="Lin Y.F."/>
            <person name="Huang M.D."/>
            <person name="Li C.Y."/>
            <person name="Huang L."/>
            <person name="Wang Z.W."/>
            <person name="Zhao X."/>
            <person name="Zhong W.Y."/>
            <person name="Peng D.H."/>
            <person name="Ahmad S."/>
            <person name="Lan S."/>
            <person name="Zhang J.S."/>
            <person name="Tsai W.C."/>
            <person name="Van de Peer Y."/>
            <person name="Liu Z.J."/>
        </authorList>
    </citation>
    <scope>NUCLEOTIDE SEQUENCE</scope>
    <source>
        <strain evidence="2">CP</strain>
    </source>
</reference>
<dbReference type="Proteomes" id="UP001180020">
    <property type="component" value="Unassembled WGS sequence"/>
</dbReference>
<keyword evidence="3" id="KW-1185">Reference proteome</keyword>
<evidence type="ECO:0000313" key="3">
    <source>
        <dbReference type="Proteomes" id="UP001180020"/>
    </source>
</evidence>
<dbReference type="EMBL" id="JAUJYO010000003">
    <property type="protein sequence ID" value="KAK1321832.1"/>
    <property type="molecule type" value="Genomic_DNA"/>
</dbReference>
<accession>A0AAV9FB41</accession>
<evidence type="ECO:0000313" key="2">
    <source>
        <dbReference type="EMBL" id="KAK1321832.1"/>
    </source>
</evidence>
<dbReference type="AlphaFoldDB" id="A0AAV9FB41"/>
<comment type="caution">
    <text evidence="2">The sequence shown here is derived from an EMBL/GenBank/DDBJ whole genome shotgun (WGS) entry which is preliminary data.</text>
</comment>
<dbReference type="InterPro" id="IPR040892">
    <property type="entry name" value="RPN1_N"/>
</dbReference>
<name>A0AAV9FB41_ACOCL</name>
<organism evidence="2 3">
    <name type="scientific">Acorus calamus</name>
    <name type="common">Sweet flag</name>
    <dbReference type="NCBI Taxonomy" id="4465"/>
    <lineage>
        <taxon>Eukaryota</taxon>
        <taxon>Viridiplantae</taxon>
        <taxon>Streptophyta</taxon>
        <taxon>Embryophyta</taxon>
        <taxon>Tracheophyta</taxon>
        <taxon>Spermatophyta</taxon>
        <taxon>Magnoliopsida</taxon>
        <taxon>Liliopsida</taxon>
        <taxon>Acoraceae</taxon>
        <taxon>Acorus</taxon>
    </lineage>
</organism>
<gene>
    <name evidence="2" type="ORF">QJS10_CPA03g02169</name>
</gene>